<sequence length="207" mass="22489">MMSSQVSTISADRKFRQQEKSETLAGERNRPPLSRSTLTTRLARLNGRDEVASPREREEVVLVALPGASPLLLAVTHSGPAHDVLTIPFTTCSLLFTTPWHALTLTTTLAGSSPSTASSLARKSSTGDDPSRPSETGIHPLARSEASETRPHSILRATTTHSGDQPFLDLAVFASFRRPATGSTRPTRQRAKSERQLRSSAPQVRKR</sequence>
<dbReference type="EMBL" id="LK052939">
    <property type="protein sequence ID" value="CDR39514.1"/>
    <property type="molecule type" value="Genomic_DNA"/>
</dbReference>
<feature type="compositionally biased region" description="Low complexity" evidence="1">
    <location>
        <begin position="110"/>
        <end position="124"/>
    </location>
</feature>
<feature type="compositionally biased region" description="Polar residues" evidence="1">
    <location>
        <begin position="1"/>
        <end position="10"/>
    </location>
</feature>
<feature type="region of interest" description="Disordered" evidence="1">
    <location>
        <begin position="178"/>
        <end position="207"/>
    </location>
</feature>
<name>A0A061APS0_RHOTO</name>
<dbReference type="OrthoDB" id="10532094at2759"/>
<evidence type="ECO:0000313" key="2">
    <source>
        <dbReference type="EMBL" id="CDR39514.1"/>
    </source>
</evidence>
<evidence type="ECO:0000256" key="1">
    <source>
        <dbReference type="SAM" id="MobiDB-lite"/>
    </source>
</evidence>
<gene>
    <name evidence="2" type="ORF">RHTO0S_04e05930g</name>
</gene>
<feature type="compositionally biased region" description="Basic and acidic residues" evidence="1">
    <location>
        <begin position="11"/>
        <end position="30"/>
    </location>
</feature>
<feature type="region of interest" description="Disordered" evidence="1">
    <location>
        <begin position="1"/>
        <end position="34"/>
    </location>
</feature>
<organism evidence="2">
    <name type="scientific">Rhodotorula toruloides</name>
    <name type="common">Yeast</name>
    <name type="synonym">Rhodosporidium toruloides</name>
    <dbReference type="NCBI Taxonomy" id="5286"/>
    <lineage>
        <taxon>Eukaryota</taxon>
        <taxon>Fungi</taxon>
        <taxon>Dikarya</taxon>
        <taxon>Basidiomycota</taxon>
        <taxon>Pucciniomycotina</taxon>
        <taxon>Microbotryomycetes</taxon>
        <taxon>Sporidiobolales</taxon>
        <taxon>Sporidiobolaceae</taxon>
        <taxon>Rhodotorula</taxon>
    </lineage>
</organism>
<protein>
    <submittedName>
        <fullName evidence="2">RHTO0S04e05930g1_1</fullName>
    </submittedName>
</protein>
<reference evidence="2" key="1">
    <citation type="journal article" date="2014" name="Genome Announc.">
        <title>Draft genome sequence of Rhodosporidium toruloides CECT1137, an oleaginous yeast of biotechnological interest.</title>
        <authorList>
            <person name="Morin N."/>
            <person name="Calcas X."/>
            <person name="Devillers H."/>
            <person name="Durrens P."/>
            <person name="Sherman D.J."/>
            <person name="Nicaud J.-M."/>
            <person name="Neuveglise C."/>
        </authorList>
    </citation>
    <scope>NUCLEOTIDE SEQUENCE</scope>
    <source>
        <strain evidence="2">CECT1137</strain>
    </source>
</reference>
<feature type="region of interest" description="Disordered" evidence="1">
    <location>
        <begin position="110"/>
        <end position="150"/>
    </location>
</feature>
<feature type="compositionally biased region" description="Polar residues" evidence="1">
    <location>
        <begin position="198"/>
        <end position="207"/>
    </location>
</feature>
<accession>A0A061APS0</accession>
<proteinExistence type="predicted"/>
<dbReference type="AlphaFoldDB" id="A0A061APS0"/>